<evidence type="ECO:0000313" key="1">
    <source>
        <dbReference type="EMBL" id="KKL69932.1"/>
    </source>
</evidence>
<comment type="caution">
    <text evidence="1">The sequence shown here is derived from an EMBL/GenBank/DDBJ whole genome shotgun (WGS) entry which is preliminary data.</text>
</comment>
<dbReference type="EMBL" id="LAZR01026052">
    <property type="protein sequence ID" value="KKL69932.1"/>
    <property type="molecule type" value="Genomic_DNA"/>
</dbReference>
<dbReference type="AlphaFoldDB" id="A0A0F9H3S1"/>
<protein>
    <recommendedName>
        <fullName evidence="2">Glycosyltransferase 2-like domain-containing protein</fullName>
    </recommendedName>
</protein>
<sequence length="263" mass="30285">MKIFYRLSDGSYPKVRFDNASKKNCLNNFLRHFCEPDDKLFLYLDNVNNETHFNYRKYSYNHNELAADTGATPIYMVRTNAGSSAGSFRLVMEEALKLDDDEIVYFCEDDYAHLPNSREVLLEGLERADYVTLYNHPDKYIPASKGGNPLIGDDGAEQTKVFVTASSYWMMTNSTTMTFATTVGVLREDASVWRKYTEGSYPQDMKIFLDLRREGRTLIQPIPTKATHCEPKWAAHLHGTGIYNWNTYLKPTVPLQPYRESSF</sequence>
<accession>A0A0F9H3S1</accession>
<evidence type="ECO:0008006" key="2">
    <source>
        <dbReference type="Google" id="ProtNLM"/>
    </source>
</evidence>
<organism evidence="1">
    <name type="scientific">marine sediment metagenome</name>
    <dbReference type="NCBI Taxonomy" id="412755"/>
    <lineage>
        <taxon>unclassified sequences</taxon>
        <taxon>metagenomes</taxon>
        <taxon>ecological metagenomes</taxon>
    </lineage>
</organism>
<reference evidence="1" key="1">
    <citation type="journal article" date="2015" name="Nature">
        <title>Complex archaea that bridge the gap between prokaryotes and eukaryotes.</title>
        <authorList>
            <person name="Spang A."/>
            <person name="Saw J.H."/>
            <person name="Jorgensen S.L."/>
            <person name="Zaremba-Niedzwiedzka K."/>
            <person name="Martijn J."/>
            <person name="Lind A.E."/>
            <person name="van Eijk R."/>
            <person name="Schleper C."/>
            <person name="Guy L."/>
            <person name="Ettema T.J."/>
        </authorList>
    </citation>
    <scope>NUCLEOTIDE SEQUENCE</scope>
</reference>
<proteinExistence type="predicted"/>
<name>A0A0F9H3S1_9ZZZZ</name>
<gene>
    <name evidence="1" type="ORF">LCGC14_2109960</name>
</gene>